<sequence>MKLLKWMSCVLLAVASVACIQNEPLNAECDIVKASLPEDILNREPIIENDKVIFIVKNHISVSELSPEFELTPGATIEPSSGTVRNFTTPKKYIVTSEDGKWQKTYTVEVEVNNTINLNYDFEHVKQRVTGNYTYDIFYEVGPAGNEVMTWASGNPGYALTGSPDLKDNPSAFPTYQIDNGHSGKCLALTTRSTGDFGEMVKKPMAAGSLFIGKFDILNAMQDALKATKFGTPFVNIPRSLKGYYKYAPGETFFETDGKGNLVQVPGKVDKFNIYAVFFEAVKGMEMLDGYNVLSADNANIVAVAEINDADRVAAGEWTSFNIPFVYREGKEIDPQKLIDGKYSITIVFSSSIDGDYFSGAPGSTLLIDEVSLVCLNQDEL</sequence>
<protein>
    <submittedName>
        <fullName evidence="3">PCMD domain-containing protein</fullName>
    </submittedName>
</protein>
<dbReference type="RefSeq" id="WP_121699515.1">
    <property type="nucleotide sequence ID" value="NZ_JBCLPP010000019.1"/>
</dbReference>
<dbReference type="PROSITE" id="PS51257">
    <property type="entry name" value="PROKAR_LIPOPROTEIN"/>
    <property type="match status" value="1"/>
</dbReference>
<organism evidence="3 4">
    <name type="scientific">Heminiphilus faecis</name>
    <dbReference type="NCBI Taxonomy" id="2601703"/>
    <lineage>
        <taxon>Bacteria</taxon>
        <taxon>Pseudomonadati</taxon>
        <taxon>Bacteroidota</taxon>
        <taxon>Bacteroidia</taxon>
        <taxon>Bacteroidales</taxon>
        <taxon>Muribaculaceae</taxon>
        <taxon>Heminiphilus</taxon>
    </lineage>
</organism>
<evidence type="ECO:0000259" key="2">
    <source>
        <dbReference type="Pfam" id="PF13201"/>
    </source>
</evidence>
<gene>
    <name evidence="3" type="ORF">AAK873_08130</name>
</gene>
<feature type="signal peptide" evidence="1">
    <location>
        <begin position="1"/>
        <end position="20"/>
    </location>
</feature>
<reference evidence="3 4" key="1">
    <citation type="submission" date="2024-03" db="EMBL/GenBank/DDBJ databases">
        <title>Mouse gut bacterial collection (mGBC) of GemPharmatech.</title>
        <authorList>
            <person name="He Y."/>
            <person name="Dong L."/>
            <person name="Wu D."/>
            <person name="Gao X."/>
            <person name="Lin Z."/>
        </authorList>
    </citation>
    <scope>NUCLEOTIDE SEQUENCE [LARGE SCALE GENOMIC DNA]</scope>
    <source>
        <strain evidence="3 4">54-13</strain>
    </source>
</reference>
<proteinExistence type="predicted"/>
<accession>A0ABV4CW22</accession>
<evidence type="ECO:0000313" key="3">
    <source>
        <dbReference type="EMBL" id="MEY8245584.1"/>
    </source>
</evidence>
<dbReference type="Pfam" id="PF13201">
    <property type="entry name" value="PCMD"/>
    <property type="match status" value="1"/>
</dbReference>
<dbReference type="Proteomes" id="UP001565200">
    <property type="component" value="Unassembled WGS sequence"/>
</dbReference>
<dbReference type="Gene3D" id="2.60.40.2340">
    <property type="match status" value="1"/>
</dbReference>
<feature type="chain" id="PRO_5045218025" evidence="1">
    <location>
        <begin position="21"/>
        <end position="381"/>
    </location>
</feature>
<dbReference type="InterPro" id="IPR025112">
    <property type="entry name" value="PCMD"/>
</dbReference>
<keyword evidence="1" id="KW-0732">Signal</keyword>
<dbReference type="EMBL" id="JBCLPP010000019">
    <property type="protein sequence ID" value="MEY8245584.1"/>
    <property type="molecule type" value="Genomic_DNA"/>
</dbReference>
<keyword evidence="4" id="KW-1185">Reference proteome</keyword>
<comment type="caution">
    <text evidence="3">The sequence shown here is derived from an EMBL/GenBank/DDBJ whole genome shotgun (WGS) entry which is preliminary data.</text>
</comment>
<dbReference type="InterPro" id="IPR038653">
    <property type="entry name" value="Put_CMD_sf"/>
</dbReference>
<evidence type="ECO:0000256" key="1">
    <source>
        <dbReference type="SAM" id="SignalP"/>
    </source>
</evidence>
<name>A0ABV4CW22_9BACT</name>
<dbReference type="Gene3D" id="2.60.120.890">
    <property type="entry name" value="BT2081, beta-jelly-roll domain"/>
    <property type="match status" value="1"/>
</dbReference>
<evidence type="ECO:0000313" key="4">
    <source>
        <dbReference type="Proteomes" id="UP001565200"/>
    </source>
</evidence>
<feature type="domain" description="Putative carbohydrate metabolism" evidence="2">
    <location>
        <begin position="121"/>
        <end position="373"/>
    </location>
</feature>